<evidence type="ECO:0000256" key="1">
    <source>
        <dbReference type="ARBA" id="ARBA00006484"/>
    </source>
</evidence>
<comment type="similarity">
    <text evidence="1">Belongs to the short-chain dehydrogenases/reductases (SDR) family.</text>
</comment>
<dbReference type="SUPFAM" id="SSF51735">
    <property type="entry name" value="NAD(P)-binding Rossmann-fold domains"/>
    <property type="match status" value="1"/>
</dbReference>
<reference evidence="4 5" key="1">
    <citation type="submission" date="2020-04" db="EMBL/GenBank/DDBJ databases">
        <authorList>
            <person name="Laetsch R D."/>
            <person name="Stevens L."/>
            <person name="Kumar S."/>
            <person name="Blaxter L. M."/>
        </authorList>
    </citation>
    <scope>NUCLEOTIDE SEQUENCE [LARGE SCALE GENOMIC DNA]</scope>
</reference>
<dbReference type="GO" id="GO:0016491">
    <property type="term" value="F:oxidoreductase activity"/>
    <property type="evidence" value="ECO:0007669"/>
    <property type="project" value="UniProtKB-KW"/>
</dbReference>
<evidence type="ECO:0000313" key="5">
    <source>
        <dbReference type="Proteomes" id="UP000494206"/>
    </source>
</evidence>
<dbReference type="OrthoDB" id="1933717at2759"/>
<dbReference type="InterPro" id="IPR036291">
    <property type="entry name" value="NAD(P)-bd_dom_sf"/>
</dbReference>
<feature type="region of interest" description="Disordered" evidence="3">
    <location>
        <begin position="279"/>
        <end position="298"/>
    </location>
</feature>
<dbReference type="PANTHER" id="PTHR45024:SF2">
    <property type="entry name" value="SCP2 DOMAIN-CONTAINING PROTEIN"/>
    <property type="match status" value="1"/>
</dbReference>
<feature type="compositionally biased region" description="Polar residues" evidence="3">
    <location>
        <begin position="288"/>
        <end position="298"/>
    </location>
</feature>
<evidence type="ECO:0000313" key="4">
    <source>
        <dbReference type="EMBL" id="CAB3410288.1"/>
    </source>
</evidence>
<dbReference type="InterPro" id="IPR002347">
    <property type="entry name" value="SDR_fam"/>
</dbReference>
<dbReference type="Gene3D" id="3.40.50.720">
    <property type="entry name" value="NAD(P)-binding Rossmann-like Domain"/>
    <property type="match status" value="1"/>
</dbReference>
<accession>A0A8S1F8P9</accession>
<keyword evidence="2" id="KW-0560">Oxidoreductase</keyword>
<proteinExistence type="inferred from homology"/>
<sequence length="367" mass="40806">MIRLESKVAIVTNMDQCSNRMIAMELAKLGVKLLLTGDKEQNVSKMVTDIVKNGGHAIGISKGDVVQTAILQHGRVDLLVVYVTYPDTSCYSNISAKDWLKLFSKNFIENFAIVKNAWPYMEKQKFGRILFTTSRAKSAGKHGENSVAAAQSAILAFAKTHFNGNKSANIIYNTFVQVYNDIDNDDTKAQSKKDNIITMATLLLHDSVKQNAQMFEIADGWYRKVPTTEINANIKDYKKGRISRRSASNTATPEIDNGNLGCLVEPTLTTKRLLNTVLNGENKKESSQDQNNGESTSKAIEFEKNVPKLYIGNVDMDVRSVITVQEETFFTILEGFLIGEKIAMTDSIKSVLIENIKCILSIGKRKS</sequence>
<keyword evidence="5" id="KW-1185">Reference proteome</keyword>
<protein>
    <submittedName>
        <fullName evidence="4">Uncharacterized protein</fullName>
    </submittedName>
</protein>
<name>A0A8S1F8P9_9PELO</name>
<gene>
    <name evidence="4" type="ORF">CBOVIS_LOCUS11835</name>
</gene>
<dbReference type="PANTHER" id="PTHR45024">
    <property type="entry name" value="DEHYDROGENASES, SHORT CHAIN"/>
    <property type="match status" value="1"/>
</dbReference>
<dbReference type="EMBL" id="CADEPM010000010">
    <property type="protein sequence ID" value="CAB3410288.1"/>
    <property type="molecule type" value="Genomic_DNA"/>
</dbReference>
<evidence type="ECO:0000256" key="2">
    <source>
        <dbReference type="ARBA" id="ARBA00023002"/>
    </source>
</evidence>
<organism evidence="4 5">
    <name type="scientific">Caenorhabditis bovis</name>
    <dbReference type="NCBI Taxonomy" id="2654633"/>
    <lineage>
        <taxon>Eukaryota</taxon>
        <taxon>Metazoa</taxon>
        <taxon>Ecdysozoa</taxon>
        <taxon>Nematoda</taxon>
        <taxon>Chromadorea</taxon>
        <taxon>Rhabditida</taxon>
        <taxon>Rhabditina</taxon>
        <taxon>Rhabditomorpha</taxon>
        <taxon>Rhabditoidea</taxon>
        <taxon>Rhabditidae</taxon>
        <taxon>Peloderinae</taxon>
        <taxon>Caenorhabditis</taxon>
    </lineage>
</organism>
<evidence type="ECO:0000256" key="3">
    <source>
        <dbReference type="SAM" id="MobiDB-lite"/>
    </source>
</evidence>
<dbReference type="InterPro" id="IPR051687">
    <property type="entry name" value="Peroxisomal_Beta-Oxidation"/>
</dbReference>
<dbReference type="Pfam" id="PF00106">
    <property type="entry name" value="adh_short"/>
    <property type="match status" value="1"/>
</dbReference>
<dbReference type="AlphaFoldDB" id="A0A8S1F8P9"/>
<comment type="caution">
    <text evidence="4">The sequence shown here is derived from an EMBL/GenBank/DDBJ whole genome shotgun (WGS) entry which is preliminary data.</text>
</comment>
<dbReference type="Proteomes" id="UP000494206">
    <property type="component" value="Unassembled WGS sequence"/>
</dbReference>